<sequence>MSPALQPFVESEDVENGDVQTPHTAAAGRRPSGTVAVAAGGVLLLTLALCACLWMGEPAGHLGHPYTHHGHDFDAINFEGITEDKLVEFLNLGPGSVCRGDKVDSHLGPTGKEGTVLSDKNPEKDGVSPEKCRALCAGSKECKGYELGPVEEKLIS</sequence>
<dbReference type="AlphaFoldDB" id="A0A812UXT6"/>
<accession>A0A812UXT6</accession>
<keyword evidence="2" id="KW-0472">Membrane</keyword>
<proteinExistence type="predicted"/>
<gene>
    <name evidence="3" type="ORF">SNAT2548_LOCUS33602</name>
</gene>
<feature type="transmembrane region" description="Helical" evidence="2">
    <location>
        <begin position="35"/>
        <end position="56"/>
    </location>
</feature>
<feature type="compositionally biased region" description="Basic and acidic residues" evidence="1">
    <location>
        <begin position="120"/>
        <end position="129"/>
    </location>
</feature>
<feature type="region of interest" description="Disordered" evidence="1">
    <location>
        <begin position="1"/>
        <end position="31"/>
    </location>
</feature>
<protein>
    <submittedName>
        <fullName evidence="3">Uncharacterized protein</fullName>
    </submittedName>
</protein>
<comment type="caution">
    <text evidence="3">The sequence shown here is derived from an EMBL/GenBank/DDBJ whole genome shotgun (WGS) entry which is preliminary data.</text>
</comment>
<dbReference type="OrthoDB" id="419635at2759"/>
<dbReference type="Proteomes" id="UP000604046">
    <property type="component" value="Unassembled WGS sequence"/>
</dbReference>
<feature type="region of interest" description="Disordered" evidence="1">
    <location>
        <begin position="108"/>
        <end position="129"/>
    </location>
</feature>
<evidence type="ECO:0000313" key="4">
    <source>
        <dbReference type="Proteomes" id="UP000604046"/>
    </source>
</evidence>
<reference evidence="3" key="1">
    <citation type="submission" date="2021-02" db="EMBL/GenBank/DDBJ databases">
        <authorList>
            <person name="Dougan E. K."/>
            <person name="Rhodes N."/>
            <person name="Thang M."/>
            <person name="Chan C."/>
        </authorList>
    </citation>
    <scope>NUCLEOTIDE SEQUENCE</scope>
</reference>
<keyword evidence="2" id="KW-0812">Transmembrane</keyword>
<keyword evidence="4" id="KW-1185">Reference proteome</keyword>
<keyword evidence="2" id="KW-1133">Transmembrane helix</keyword>
<organism evidence="3 4">
    <name type="scientific">Symbiodinium natans</name>
    <dbReference type="NCBI Taxonomy" id="878477"/>
    <lineage>
        <taxon>Eukaryota</taxon>
        <taxon>Sar</taxon>
        <taxon>Alveolata</taxon>
        <taxon>Dinophyceae</taxon>
        <taxon>Suessiales</taxon>
        <taxon>Symbiodiniaceae</taxon>
        <taxon>Symbiodinium</taxon>
    </lineage>
</organism>
<evidence type="ECO:0000313" key="3">
    <source>
        <dbReference type="EMBL" id="CAE7589996.1"/>
    </source>
</evidence>
<dbReference type="EMBL" id="CAJNDS010002766">
    <property type="protein sequence ID" value="CAE7589996.1"/>
    <property type="molecule type" value="Genomic_DNA"/>
</dbReference>
<name>A0A812UXT6_9DINO</name>
<evidence type="ECO:0000256" key="2">
    <source>
        <dbReference type="SAM" id="Phobius"/>
    </source>
</evidence>
<evidence type="ECO:0000256" key="1">
    <source>
        <dbReference type="SAM" id="MobiDB-lite"/>
    </source>
</evidence>